<dbReference type="PATRIC" id="fig|93466.3.peg.499"/>
<evidence type="ECO:0000313" key="8">
    <source>
        <dbReference type="EMBL" id="HGU42191.1"/>
    </source>
</evidence>
<dbReference type="SMART" id="SM00244">
    <property type="entry name" value="PHB"/>
    <property type="match status" value="1"/>
</dbReference>
<dbReference type="OrthoDB" id="9809197at2"/>
<evidence type="ECO:0000256" key="4">
    <source>
        <dbReference type="ARBA" id="ARBA00022989"/>
    </source>
</evidence>
<sequence length="312" mass="35053">MYVVLIAIAFLLLIIAATGIRIVRPYERGLIERLGKFKKEVKSGLHFIVPFFDRMIKVDMREHVIDVPPQEVITKDNVVVVVDAVIYYEVTDAFKSVYNVSNFEFATIKLAQTNLRNVIGELELDQTLTSRESINTKLRTVLDEATDKWGIRITRVEIKKIDPPKDIMEAMSKQMKAERTKRAAILEAEGIRQSEILKAEGEKQAAILKAEGEAEAIKRVAEANKYRLIAEAEGQALAITSVFKAIHEGNPTNDLIAIKYLETLKEVANGQATKIFLPLETSSVLSSVGAIAELFKDVQTKQEKHSEENKEK</sequence>
<evidence type="ECO:0000313" key="9">
    <source>
        <dbReference type="Proteomes" id="UP000077096"/>
    </source>
</evidence>
<dbReference type="InterPro" id="IPR036013">
    <property type="entry name" value="Band_7/SPFH_dom_sf"/>
</dbReference>
<evidence type="ECO:0000256" key="2">
    <source>
        <dbReference type="ARBA" id="ARBA00008164"/>
    </source>
</evidence>
<proteinExistence type="inferred from homology"/>
<dbReference type="PRINTS" id="PR00721">
    <property type="entry name" value="STOMATIN"/>
</dbReference>
<organism evidence="7 9">
    <name type="scientific">Fervidobacterium pennivorans</name>
    <dbReference type="NCBI Taxonomy" id="93466"/>
    <lineage>
        <taxon>Bacteria</taxon>
        <taxon>Thermotogati</taxon>
        <taxon>Thermotogota</taxon>
        <taxon>Thermotogae</taxon>
        <taxon>Thermotogales</taxon>
        <taxon>Fervidobacteriaceae</taxon>
        <taxon>Fervidobacterium</taxon>
    </lineage>
</organism>
<feature type="domain" description="Band 7" evidence="6">
    <location>
        <begin position="18"/>
        <end position="175"/>
    </location>
</feature>
<dbReference type="GO" id="GO:0098552">
    <property type="term" value="C:side of membrane"/>
    <property type="evidence" value="ECO:0007669"/>
    <property type="project" value="UniProtKB-ARBA"/>
</dbReference>
<dbReference type="AlphaFoldDB" id="A0A172T1R8"/>
<comment type="subcellular location">
    <subcellularLocation>
        <location evidence="1">Membrane</location>
        <topology evidence="1">Single-pass membrane protein</topology>
    </subcellularLocation>
</comment>
<evidence type="ECO:0000256" key="1">
    <source>
        <dbReference type="ARBA" id="ARBA00004167"/>
    </source>
</evidence>
<dbReference type="InterPro" id="IPR050710">
    <property type="entry name" value="Band7/mec-2_domain"/>
</dbReference>
<dbReference type="InterPro" id="IPR001107">
    <property type="entry name" value="Band_7"/>
</dbReference>
<dbReference type="PANTHER" id="PTHR43327">
    <property type="entry name" value="STOMATIN-LIKE PROTEIN 2, MITOCHONDRIAL"/>
    <property type="match status" value="1"/>
</dbReference>
<protein>
    <submittedName>
        <fullName evidence="8">SPFH/Band 7/PHB domain protein</fullName>
    </submittedName>
</protein>
<reference evidence="7 9" key="1">
    <citation type="submission" date="2014-08" db="EMBL/GenBank/DDBJ databases">
        <title>Fervidobacterium pennivorans DYC genome.</title>
        <authorList>
            <person name="Wushke S."/>
        </authorList>
    </citation>
    <scope>NUCLEOTIDE SEQUENCE [LARGE SCALE GENOMIC DNA]</scope>
    <source>
        <strain evidence="7 9">DYC</strain>
    </source>
</reference>
<evidence type="ECO:0000313" key="7">
    <source>
        <dbReference type="EMBL" id="ANE40949.1"/>
    </source>
</evidence>
<dbReference type="Proteomes" id="UP000077096">
    <property type="component" value="Chromosome"/>
</dbReference>
<dbReference type="OMA" id="YLQMLPK"/>
<keyword evidence="5" id="KW-0472">Membrane</keyword>
<evidence type="ECO:0000259" key="6">
    <source>
        <dbReference type="SMART" id="SM00244"/>
    </source>
</evidence>
<keyword evidence="4" id="KW-1133">Transmembrane helix</keyword>
<dbReference type="PANTHER" id="PTHR43327:SF10">
    <property type="entry name" value="STOMATIN-LIKE PROTEIN 2, MITOCHONDRIAL"/>
    <property type="match status" value="1"/>
</dbReference>
<name>A0A172T1R8_FERPE</name>
<keyword evidence="3" id="KW-0812">Transmembrane</keyword>
<dbReference type="EMBL" id="CP011393">
    <property type="protein sequence ID" value="ANE40949.1"/>
    <property type="molecule type" value="Genomic_DNA"/>
</dbReference>
<dbReference type="GO" id="GO:0005886">
    <property type="term" value="C:plasma membrane"/>
    <property type="evidence" value="ECO:0007669"/>
    <property type="project" value="UniProtKB-ARBA"/>
</dbReference>
<accession>A0A172T1R8</accession>
<dbReference type="KEGG" id="fng:JM64_02240"/>
<dbReference type="SUPFAM" id="SSF117892">
    <property type="entry name" value="Band 7/SPFH domain"/>
    <property type="match status" value="1"/>
</dbReference>
<dbReference type="FunFam" id="3.30.479.30:FF:000004">
    <property type="entry name" value="Putative membrane protease family, stomatin"/>
    <property type="match status" value="1"/>
</dbReference>
<dbReference type="InterPro" id="IPR001972">
    <property type="entry name" value="Stomatin_HflK_fam"/>
</dbReference>
<evidence type="ECO:0000256" key="3">
    <source>
        <dbReference type="ARBA" id="ARBA00022692"/>
    </source>
</evidence>
<gene>
    <name evidence="8" type="ORF">ENT72_04655</name>
    <name evidence="7" type="ORF">JM64_02240</name>
</gene>
<dbReference type="EMBL" id="DSZT01000147">
    <property type="protein sequence ID" value="HGU42191.1"/>
    <property type="molecule type" value="Genomic_DNA"/>
</dbReference>
<evidence type="ECO:0000256" key="5">
    <source>
        <dbReference type="ARBA" id="ARBA00023136"/>
    </source>
</evidence>
<reference evidence="8" key="2">
    <citation type="journal article" date="2020" name="mSystems">
        <title>Genome- and Community-Level Interaction Insights into Carbon Utilization and Element Cycling Functions of Hydrothermarchaeota in Hydrothermal Sediment.</title>
        <authorList>
            <person name="Zhou Z."/>
            <person name="Liu Y."/>
            <person name="Xu W."/>
            <person name="Pan J."/>
            <person name="Luo Z.H."/>
            <person name="Li M."/>
        </authorList>
    </citation>
    <scope>NUCLEOTIDE SEQUENCE [LARGE SCALE GENOMIC DNA]</scope>
    <source>
        <strain evidence="8">SpSt-604</strain>
    </source>
</reference>
<dbReference type="Pfam" id="PF01145">
    <property type="entry name" value="Band_7"/>
    <property type="match status" value="1"/>
</dbReference>
<dbReference type="PROSITE" id="PS01270">
    <property type="entry name" value="BAND_7"/>
    <property type="match status" value="1"/>
</dbReference>
<comment type="similarity">
    <text evidence="2">Belongs to the band 7/mec-2 family.</text>
</comment>
<dbReference type="InterPro" id="IPR018080">
    <property type="entry name" value="Band_7/stomatin-like_CS"/>
</dbReference>
<dbReference type="Gene3D" id="3.30.479.30">
    <property type="entry name" value="Band 7 domain"/>
    <property type="match status" value="1"/>
</dbReference>